<dbReference type="Pfam" id="PF01205">
    <property type="entry name" value="Impact_N"/>
    <property type="match status" value="1"/>
</dbReference>
<dbReference type="InterPro" id="IPR023582">
    <property type="entry name" value="Impact"/>
</dbReference>
<dbReference type="InterPro" id="IPR036956">
    <property type="entry name" value="Impact_N_sf"/>
</dbReference>
<evidence type="ECO:0000313" key="6">
    <source>
        <dbReference type="Proteomes" id="UP000642938"/>
    </source>
</evidence>
<sequence>MLFDDTYKTIGSVSEGIFRDKGSKFMAFAYPISSEEEVKPIIASLRAAHAKANHFCYAYRLTPNRSVFRVNDDGEPSGTAGRPILNCLLSEDITNILIVVVRYFGGTLLGVPGLINAYKNASIEAIKASKIINKTVNDVYEAHFEYLQMNAVMKLSKEENLHILVQNFDTDCILKFEVRKAQLNQVLSKFDKMEGVKLKYLCTM</sequence>
<dbReference type="InterPro" id="IPR020569">
    <property type="entry name" value="UPF0029_Impact_CS"/>
</dbReference>
<name>A0A7W6P3Z1_9SPHI</name>
<protein>
    <submittedName>
        <fullName evidence="4">Putative YigZ family protein</fullName>
    </submittedName>
</protein>
<accession>A0A7W6P3Z1</accession>
<proteinExistence type="inferred from homology"/>
<organism evidence="4 5">
    <name type="scientific">Pedobacter zeae</name>
    <dbReference type="NCBI Taxonomy" id="1737356"/>
    <lineage>
        <taxon>Bacteria</taxon>
        <taxon>Pseudomonadati</taxon>
        <taxon>Bacteroidota</taxon>
        <taxon>Sphingobacteriia</taxon>
        <taxon>Sphingobacteriales</taxon>
        <taxon>Sphingobacteriaceae</taxon>
        <taxon>Pedobacter</taxon>
    </lineage>
</organism>
<dbReference type="AlphaFoldDB" id="A0A7W6P3Z1"/>
<evidence type="ECO:0000256" key="1">
    <source>
        <dbReference type="ARBA" id="ARBA00007665"/>
    </source>
</evidence>
<dbReference type="GO" id="GO:0005737">
    <property type="term" value="C:cytoplasm"/>
    <property type="evidence" value="ECO:0007669"/>
    <property type="project" value="TreeGrafter"/>
</dbReference>
<evidence type="ECO:0000313" key="3">
    <source>
        <dbReference type="EMBL" id="GGH05016.1"/>
    </source>
</evidence>
<dbReference type="RefSeq" id="WP_183760308.1">
    <property type="nucleotide sequence ID" value="NZ_BMHZ01000002.1"/>
</dbReference>
<feature type="domain" description="Impact N-terminal" evidence="2">
    <location>
        <begin position="21"/>
        <end position="126"/>
    </location>
</feature>
<dbReference type="SUPFAM" id="SSF54211">
    <property type="entry name" value="Ribosomal protein S5 domain 2-like"/>
    <property type="match status" value="1"/>
</dbReference>
<dbReference type="PROSITE" id="PS00910">
    <property type="entry name" value="UPF0029"/>
    <property type="match status" value="1"/>
</dbReference>
<dbReference type="EMBL" id="BMHZ01000002">
    <property type="protein sequence ID" value="GGH05016.1"/>
    <property type="molecule type" value="Genomic_DNA"/>
</dbReference>
<reference evidence="3" key="4">
    <citation type="submission" date="2024-05" db="EMBL/GenBank/DDBJ databases">
        <authorList>
            <person name="Sun Q."/>
            <person name="Zhou Y."/>
        </authorList>
    </citation>
    <scope>NUCLEOTIDE SEQUENCE</scope>
    <source>
        <strain evidence="3">CGMCC 1.15287</strain>
    </source>
</reference>
<dbReference type="Proteomes" id="UP000642938">
    <property type="component" value="Unassembled WGS sequence"/>
</dbReference>
<gene>
    <name evidence="3" type="ORF">GCM10007422_20880</name>
    <name evidence="4" type="ORF">GGQ60_000944</name>
</gene>
<keyword evidence="6" id="KW-1185">Reference proteome</keyword>
<dbReference type="Proteomes" id="UP000532273">
    <property type="component" value="Unassembled WGS sequence"/>
</dbReference>
<reference evidence="3" key="1">
    <citation type="journal article" date="2014" name="Int. J. Syst. Evol. Microbiol.">
        <title>Complete genome of a new Firmicutes species belonging to the dominant human colonic microbiota ('Ruminococcus bicirculans') reveals two chromosomes and a selective capacity to utilize plant glucans.</title>
        <authorList>
            <consortium name="NISC Comparative Sequencing Program"/>
            <person name="Wegmann U."/>
            <person name="Louis P."/>
            <person name="Goesmann A."/>
            <person name="Henrissat B."/>
            <person name="Duncan S.H."/>
            <person name="Flint H.J."/>
        </authorList>
    </citation>
    <scope>NUCLEOTIDE SEQUENCE</scope>
    <source>
        <strain evidence="3">CGMCC 1.15287</strain>
    </source>
</reference>
<reference evidence="4 5" key="3">
    <citation type="submission" date="2020-08" db="EMBL/GenBank/DDBJ databases">
        <title>Genomic Encyclopedia of Type Strains, Phase IV (KMG-IV): sequencing the most valuable type-strain genomes for metagenomic binning, comparative biology and taxonomic classification.</title>
        <authorList>
            <person name="Goeker M."/>
        </authorList>
    </citation>
    <scope>NUCLEOTIDE SEQUENCE [LARGE SCALE GENOMIC DNA]</scope>
    <source>
        <strain evidence="4 5">DSM 100774</strain>
    </source>
</reference>
<evidence type="ECO:0000259" key="2">
    <source>
        <dbReference type="Pfam" id="PF01205"/>
    </source>
</evidence>
<reference evidence="6" key="2">
    <citation type="journal article" date="2019" name="Int. J. Syst. Evol. Microbiol.">
        <title>The Global Catalogue of Microorganisms (GCM) 10K type strain sequencing project: providing services to taxonomists for standard genome sequencing and annotation.</title>
        <authorList>
            <consortium name="The Broad Institute Genomics Platform"/>
            <consortium name="The Broad Institute Genome Sequencing Center for Infectious Disease"/>
            <person name="Wu L."/>
            <person name="Ma J."/>
        </authorList>
    </citation>
    <scope>NUCLEOTIDE SEQUENCE [LARGE SCALE GENOMIC DNA]</scope>
    <source>
        <strain evidence="6">CGMCC 1.15287</strain>
    </source>
</reference>
<dbReference type="Gene3D" id="3.30.230.30">
    <property type="entry name" value="Impact, N-terminal domain"/>
    <property type="match status" value="1"/>
</dbReference>
<dbReference type="InterPro" id="IPR020568">
    <property type="entry name" value="Ribosomal_Su5_D2-typ_SF"/>
</dbReference>
<evidence type="ECO:0000313" key="5">
    <source>
        <dbReference type="Proteomes" id="UP000532273"/>
    </source>
</evidence>
<evidence type="ECO:0000313" key="4">
    <source>
        <dbReference type="EMBL" id="MBB4106984.1"/>
    </source>
</evidence>
<dbReference type="PANTHER" id="PTHR16301">
    <property type="entry name" value="IMPACT-RELATED"/>
    <property type="match status" value="1"/>
</dbReference>
<dbReference type="PANTHER" id="PTHR16301:SF20">
    <property type="entry name" value="IMPACT FAMILY MEMBER YIGZ"/>
    <property type="match status" value="1"/>
</dbReference>
<comment type="caution">
    <text evidence="4">The sequence shown here is derived from an EMBL/GenBank/DDBJ whole genome shotgun (WGS) entry which is preliminary data.</text>
</comment>
<dbReference type="GO" id="GO:0006446">
    <property type="term" value="P:regulation of translational initiation"/>
    <property type="evidence" value="ECO:0007669"/>
    <property type="project" value="TreeGrafter"/>
</dbReference>
<comment type="similarity">
    <text evidence="1">Belongs to the IMPACT family.</text>
</comment>
<dbReference type="InterPro" id="IPR001498">
    <property type="entry name" value="Impact_N"/>
</dbReference>
<dbReference type="EMBL" id="JACIEF010000001">
    <property type="protein sequence ID" value="MBB4106984.1"/>
    <property type="molecule type" value="Genomic_DNA"/>
</dbReference>